<proteinExistence type="predicted"/>
<gene>
    <name evidence="1" type="ORF">Cba03nite_22780</name>
</gene>
<comment type="caution">
    <text evidence="1">The sequence shown here is derived from an EMBL/GenBank/DDBJ whole genome shotgun (WGS) entry which is preliminary data.</text>
</comment>
<protein>
    <submittedName>
        <fullName evidence="1">Uncharacterized protein</fullName>
    </submittedName>
</protein>
<name>A0A8J3JN18_9ACTN</name>
<evidence type="ECO:0000313" key="1">
    <source>
        <dbReference type="EMBL" id="GIF80929.1"/>
    </source>
</evidence>
<accession>A0A8J3JN18</accession>
<dbReference type="Proteomes" id="UP000601223">
    <property type="component" value="Unassembled WGS sequence"/>
</dbReference>
<evidence type="ECO:0000313" key="2">
    <source>
        <dbReference type="Proteomes" id="UP000601223"/>
    </source>
</evidence>
<sequence>MSKIANISGQISVRPCRVGMVCEPNTASVVSAANLASGVWGGGYFPMLLADDDDKAQRIARSLGVDVLYAVDDSPGSRAMAAQPGYAIRDLGLGSPFARSEWDQVRLLGIDWLIDHAVDIDLVRPTWTDTDPLSGLFSVWFGGLPDGDARGDVATVSSAFLRHARRWPLDPKAQLPELIGVETLLGLTCHEIRQEIDVERAAFVVMNPQSADDLRAFWNLRAAGQDVFPWPVGHEERVMTAARAWLESALTGDRLGASHSGAGERLGPHMRVIIPPATVVPEALSALLEEKGVISSAGHGDLPRSWHGTHPFVTEFRRNFSISFDARRLSLAIPFPSRMPSGARGTRAVGIIAAQVDFQREEGLGPTRTFAAPNLRVIASSLTPRNTPELFQTSALGGGRVVGVNAAQEEVELSTISVEAIFRSILGSGSGWSCAQGDNGRFAAQLAERLGGAGAWLGNQPAIGAVLLKAASNPDGLPIPALIQAAKRKQGLWPAPLSRTREKYPTDVVYELLRRKLLLPVHKVKCPTCTVEYAVRPEDLAVDLTCEVCSEQFPLGFALGLAGPKTPWGFRLAGTVPPDRIREVMPVMAAFSTLSASHIRFSSSTVPHILGLEVNGPAVCCEVDIAMIIDDRGLPVLVIGEAKSGHHDTAGLIDDNDLNNLRSVQDYVRGQGCECVILAASGRDQLLDSEIDALRRFCADLPDPVFRRDFMLPVAPIVLTAGQLHAPPLTDGHPEKWLRGKPMSGLLDIAAESCRYNLGDFKAAYQPPANGATGRWQLTWPERSIVNPQPLTS</sequence>
<reference evidence="1 2" key="1">
    <citation type="submission" date="2021-01" db="EMBL/GenBank/DDBJ databases">
        <title>Whole genome shotgun sequence of Catellatospora bangladeshensis NBRC 107357.</title>
        <authorList>
            <person name="Komaki H."/>
            <person name="Tamura T."/>
        </authorList>
    </citation>
    <scope>NUCLEOTIDE SEQUENCE [LARGE SCALE GENOMIC DNA]</scope>
    <source>
        <strain evidence="1 2">NBRC 107357</strain>
    </source>
</reference>
<keyword evidence="2" id="KW-1185">Reference proteome</keyword>
<dbReference type="EMBL" id="BONF01000011">
    <property type="protein sequence ID" value="GIF80929.1"/>
    <property type="molecule type" value="Genomic_DNA"/>
</dbReference>
<dbReference type="RefSeq" id="WP_203744982.1">
    <property type="nucleotide sequence ID" value="NZ_BONF01000011.1"/>
</dbReference>
<dbReference type="AlphaFoldDB" id="A0A8J3JN18"/>
<organism evidence="1 2">
    <name type="scientific">Catellatospora bangladeshensis</name>
    <dbReference type="NCBI Taxonomy" id="310355"/>
    <lineage>
        <taxon>Bacteria</taxon>
        <taxon>Bacillati</taxon>
        <taxon>Actinomycetota</taxon>
        <taxon>Actinomycetes</taxon>
        <taxon>Micromonosporales</taxon>
        <taxon>Micromonosporaceae</taxon>
        <taxon>Catellatospora</taxon>
    </lineage>
</organism>